<dbReference type="Proteomes" id="UP000243535">
    <property type="component" value="Unassembled WGS sequence"/>
</dbReference>
<keyword evidence="12" id="KW-0813">Transport</keyword>
<dbReference type="NCBIfam" id="NF010792">
    <property type="entry name" value="PRK14196.1"/>
    <property type="match status" value="1"/>
</dbReference>
<organism evidence="13 14">
    <name type="scientific">Gulbenkiania indica</name>
    <dbReference type="NCBI Taxonomy" id="375574"/>
    <lineage>
        <taxon>Bacteria</taxon>
        <taxon>Pseudomonadati</taxon>
        <taxon>Pseudomonadota</taxon>
        <taxon>Betaproteobacteria</taxon>
        <taxon>Neisseriales</taxon>
        <taxon>Chromobacteriaceae</taxon>
        <taxon>Gulbenkiania</taxon>
    </lineage>
</organism>
<dbReference type="GO" id="GO:0046872">
    <property type="term" value="F:metal ion binding"/>
    <property type="evidence" value="ECO:0007669"/>
    <property type="project" value="UniProtKB-KW"/>
</dbReference>
<dbReference type="HAMAP" id="MF_00454">
    <property type="entry name" value="FluC"/>
    <property type="match status" value="1"/>
</dbReference>
<gene>
    <name evidence="12" type="primary">fluC</name>
    <name evidence="12" type="synonym">crcB</name>
    <name evidence="13" type="ORF">Ga0061063_1373</name>
</gene>
<dbReference type="STRING" id="375574.GCA_001418035_01165"/>
<keyword evidence="3" id="KW-0997">Cell inner membrane</keyword>
<evidence type="ECO:0000256" key="8">
    <source>
        <dbReference type="ARBA" id="ARBA00023136"/>
    </source>
</evidence>
<dbReference type="PANTHER" id="PTHR28259">
    <property type="entry name" value="FLUORIDE EXPORT PROTEIN 1-RELATED"/>
    <property type="match status" value="1"/>
</dbReference>
<dbReference type="NCBIfam" id="TIGR00494">
    <property type="entry name" value="crcB"/>
    <property type="match status" value="1"/>
</dbReference>
<dbReference type="GO" id="GO:0005886">
    <property type="term" value="C:plasma membrane"/>
    <property type="evidence" value="ECO:0007669"/>
    <property type="project" value="UniProtKB-SubCell"/>
</dbReference>
<dbReference type="PANTHER" id="PTHR28259:SF1">
    <property type="entry name" value="FLUORIDE EXPORT PROTEIN 1-RELATED"/>
    <property type="match status" value="1"/>
</dbReference>
<evidence type="ECO:0000256" key="9">
    <source>
        <dbReference type="ARBA" id="ARBA00023303"/>
    </source>
</evidence>
<comment type="activity regulation">
    <text evidence="12">Na(+) is not transported, but it plays an essential structural role and its presence is essential for fluoride channel function.</text>
</comment>
<evidence type="ECO:0000256" key="10">
    <source>
        <dbReference type="ARBA" id="ARBA00035120"/>
    </source>
</evidence>
<protein>
    <recommendedName>
        <fullName evidence="12">Fluoride-specific ion channel FluC</fullName>
    </recommendedName>
</protein>
<comment type="subcellular location">
    <subcellularLocation>
        <location evidence="1 12">Cell membrane</location>
        <topology evidence="1 12">Multi-pass membrane protein</topology>
    </subcellularLocation>
</comment>
<accession>A0A0K6GVV5</accession>
<comment type="catalytic activity">
    <reaction evidence="11">
        <text>fluoride(in) = fluoride(out)</text>
        <dbReference type="Rhea" id="RHEA:76159"/>
        <dbReference type="ChEBI" id="CHEBI:17051"/>
    </reaction>
    <physiologicalReaction direction="left-to-right" evidence="11">
        <dbReference type="Rhea" id="RHEA:76160"/>
    </physiologicalReaction>
</comment>
<evidence type="ECO:0000256" key="4">
    <source>
        <dbReference type="ARBA" id="ARBA00022692"/>
    </source>
</evidence>
<keyword evidence="4 12" id="KW-0812">Transmembrane</keyword>
<sequence length="125" mass="13152">MPVFAICAGASLGALLRWGLSLGFNRLFPLLPPGTLLANCLGGYLAGLFMAYMAHSPALPAEYRLFIATGFLGGLTTFSTFSMEVVSLIQQGRLGMAAVACTTHLAGALALTLAGFATGHWWWGR</sequence>
<evidence type="ECO:0000256" key="7">
    <source>
        <dbReference type="ARBA" id="ARBA00023065"/>
    </source>
</evidence>
<evidence type="ECO:0000256" key="2">
    <source>
        <dbReference type="ARBA" id="ARBA00022475"/>
    </source>
</evidence>
<feature type="transmembrane region" description="Helical" evidence="12">
    <location>
        <begin position="95"/>
        <end position="123"/>
    </location>
</feature>
<keyword evidence="5 12" id="KW-1133">Transmembrane helix</keyword>
<dbReference type="GO" id="GO:0062054">
    <property type="term" value="F:fluoride channel activity"/>
    <property type="evidence" value="ECO:0007669"/>
    <property type="project" value="UniProtKB-UniRule"/>
</dbReference>
<keyword evidence="14" id="KW-1185">Reference proteome</keyword>
<comment type="function">
    <text evidence="12">Fluoride-specific ion channel. Important for reducing fluoride concentration in the cell, thus reducing its toxicity.</text>
</comment>
<name>A0A0K6GVV5_9NEIS</name>
<dbReference type="AlphaFoldDB" id="A0A0K6GVV5"/>
<proteinExistence type="inferred from homology"/>
<keyword evidence="7 12" id="KW-0406">Ion transport</keyword>
<evidence type="ECO:0000256" key="11">
    <source>
        <dbReference type="ARBA" id="ARBA00035585"/>
    </source>
</evidence>
<dbReference type="OrthoDB" id="9806299at2"/>
<feature type="binding site" evidence="12">
    <location>
        <position position="76"/>
    </location>
    <ligand>
        <name>Na(+)</name>
        <dbReference type="ChEBI" id="CHEBI:29101"/>
        <note>structural</note>
    </ligand>
</feature>
<reference evidence="14" key="1">
    <citation type="submission" date="2015-08" db="EMBL/GenBank/DDBJ databases">
        <authorList>
            <person name="Varghese N."/>
        </authorList>
    </citation>
    <scope>NUCLEOTIDE SEQUENCE [LARGE SCALE GENOMIC DNA]</scope>
    <source>
        <strain evidence="14">DSM 17901</strain>
    </source>
</reference>
<dbReference type="GO" id="GO:0140114">
    <property type="term" value="P:cellular detoxification of fluoride"/>
    <property type="evidence" value="ECO:0007669"/>
    <property type="project" value="UniProtKB-UniRule"/>
</dbReference>
<dbReference type="RefSeq" id="WP_054286061.1">
    <property type="nucleotide sequence ID" value="NZ_CYHA01000002.1"/>
</dbReference>
<evidence type="ECO:0000313" key="14">
    <source>
        <dbReference type="Proteomes" id="UP000243535"/>
    </source>
</evidence>
<keyword evidence="2 12" id="KW-1003">Cell membrane</keyword>
<keyword evidence="8 12" id="KW-0472">Membrane</keyword>
<keyword evidence="12" id="KW-0479">Metal-binding</keyword>
<keyword evidence="6 12" id="KW-0915">Sodium</keyword>
<feature type="transmembrane region" description="Helical" evidence="12">
    <location>
        <begin position="65"/>
        <end position="89"/>
    </location>
</feature>
<feature type="binding site" evidence="12">
    <location>
        <position position="73"/>
    </location>
    <ligand>
        <name>Na(+)</name>
        <dbReference type="ChEBI" id="CHEBI:29101"/>
        <note>structural</note>
    </ligand>
</feature>
<evidence type="ECO:0000256" key="1">
    <source>
        <dbReference type="ARBA" id="ARBA00004651"/>
    </source>
</evidence>
<dbReference type="Pfam" id="PF02537">
    <property type="entry name" value="CRCB"/>
    <property type="match status" value="1"/>
</dbReference>
<evidence type="ECO:0000313" key="13">
    <source>
        <dbReference type="EMBL" id="CUA82633.1"/>
    </source>
</evidence>
<keyword evidence="9 12" id="KW-0407">Ion channel</keyword>
<dbReference type="InterPro" id="IPR003691">
    <property type="entry name" value="FluC"/>
</dbReference>
<dbReference type="EMBL" id="CYHA01000002">
    <property type="protein sequence ID" value="CUA82633.1"/>
    <property type="molecule type" value="Genomic_DNA"/>
</dbReference>
<evidence type="ECO:0000256" key="5">
    <source>
        <dbReference type="ARBA" id="ARBA00022989"/>
    </source>
</evidence>
<comment type="similarity">
    <text evidence="10 12">Belongs to the fluoride channel Fluc/FEX (TC 1.A.43) family.</text>
</comment>
<evidence type="ECO:0000256" key="3">
    <source>
        <dbReference type="ARBA" id="ARBA00022519"/>
    </source>
</evidence>
<evidence type="ECO:0000256" key="12">
    <source>
        <dbReference type="HAMAP-Rule" id="MF_00454"/>
    </source>
</evidence>
<feature type="transmembrane region" description="Helical" evidence="12">
    <location>
        <begin position="35"/>
        <end position="53"/>
    </location>
</feature>
<evidence type="ECO:0000256" key="6">
    <source>
        <dbReference type="ARBA" id="ARBA00023053"/>
    </source>
</evidence>